<keyword evidence="3" id="KW-1185">Reference proteome</keyword>
<dbReference type="EMBL" id="CP019343">
    <property type="protein sequence ID" value="ARN73586.1"/>
    <property type="molecule type" value="Genomic_DNA"/>
</dbReference>
<dbReference type="KEGG" id="osg:BST96_05300"/>
<accession>A0A1X9N7C0</accession>
<sequence length="174" mass="19093">MPHRRRNKGFTLIELVVGIVVIAIALTLLSNVFFNSASRSVEPMLQIRAAEFGQALMDEILSKKFDHMTPEGGVPACNLNCTDEGDLGPEGTETRPDYNDVDDYTISCGAPIAVTDALGNQPVGFERYTMEVCVNYDNFDGNGVENANAKLIRVFINRPGFTSPMVFSAYKGNY</sequence>
<organism evidence="2 3">
    <name type="scientific">Oceanicoccus sagamiensis</name>
    <dbReference type="NCBI Taxonomy" id="716816"/>
    <lineage>
        <taxon>Bacteria</taxon>
        <taxon>Pseudomonadati</taxon>
        <taxon>Pseudomonadota</taxon>
        <taxon>Gammaproteobacteria</taxon>
        <taxon>Cellvibrionales</taxon>
        <taxon>Spongiibacteraceae</taxon>
        <taxon>Oceanicoccus</taxon>
    </lineage>
</organism>
<keyword evidence="1" id="KW-0472">Membrane</keyword>
<dbReference type="InterPro" id="IPR012902">
    <property type="entry name" value="N_methyl_site"/>
</dbReference>
<keyword evidence="1" id="KW-0812">Transmembrane</keyword>
<proteinExistence type="predicted"/>
<dbReference type="RefSeq" id="WP_085757700.1">
    <property type="nucleotide sequence ID" value="NZ_CP019343.1"/>
</dbReference>
<protein>
    <recommendedName>
        <fullName evidence="4">MSHA biogenesis protein MshD</fullName>
    </recommendedName>
</protein>
<dbReference type="Pfam" id="PF07963">
    <property type="entry name" value="N_methyl"/>
    <property type="match status" value="1"/>
</dbReference>
<evidence type="ECO:0000313" key="2">
    <source>
        <dbReference type="EMBL" id="ARN73586.1"/>
    </source>
</evidence>
<name>A0A1X9N7C0_9GAMM</name>
<reference evidence="2 3" key="1">
    <citation type="submission" date="2016-11" db="EMBL/GenBank/DDBJ databases">
        <title>Trade-off between light-utilization and light-protection in marine flavobacteria.</title>
        <authorList>
            <person name="Kumagai Y."/>
        </authorList>
    </citation>
    <scope>NUCLEOTIDE SEQUENCE [LARGE SCALE GENOMIC DNA]</scope>
    <source>
        <strain evidence="2 3">NBRC 107125</strain>
    </source>
</reference>
<evidence type="ECO:0000313" key="3">
    <source>
        <dbReference type="Proteomes" id="UP000193450"/>
    </source>
</evidence>
<gene>
    <name evidence="2" type="ORF">BST96_05300</name>
</gene>
<dbReference type="Proteomes" id="UP000193450">
    <property type="component" value="Chromosome"/>
</dbReference>
<evidence type="ECO:0008006" key="4">
    <source>
        <dbReference type="Google" id="ProtNLM"/>
    </source>
</evidence>
<dbReference type="NCBIfam" id="TIGR02532">
    <property type="entry name" value="IV_pilin_GFxxxE"/>
    <property type="match status" value="1"/>
</dbReference>
<dbReference type="STRING" id="716816.BST96_05300"/>
<dbReference type="PROSITE" id="PS00409">
    <property type="entry name" value="PROKAR_NTER_METHYL"/>
    <property type="match status" value="1"/>
</dbReference>
<dbReference type="OrthoDB" id="5593857at2"/>
<feature type="transmembrane region" description="Helical" evidence="1">
    <location>
        <begin position="12"/>
        <end position="34"/>
    </location>
</feature>
<keyword evidence="1" id="KW-1133">Transmembrane helix</keyword>
<dbReference type="AlphaFoldDB" id="A0A1X9N7C0"/>
<dbReference type="SUPFAM" id="SSF54523">
    <property type="entry name" value="Pili subunits"/>
    <property type="match status" value="1"/>
</dbReference>
<evidence type="ECO:0000256" key="1">
    <source>
        <dbReference type="SAM" id="Phobius"/>
    </source>
</evidence>
<dbReference type="InterPro" id="IPR045584">
    <property type="entry name" value="Pilin-like"/>
</dbReference>